<dbReference type="EMBL" id="BNAV01000017">
    <property type="protein sequence ID" value="GHF84267.1"/>
    <property type="molecule type" value="Genomic_DNA"/>
</dbReference>
<comment type="function">
    <text evidence="4">Catalyzes the hydrolysis of a non-reducing terminal alpha-L-arabinopyranosidic linkage in ginsenoside Rb2 (alpha-L-arabinopyranosyl-(1-&gt;6)-alpha-D-glucopyranosyl) to release alpha-D-glucopyranosyl (Rd). It is not able to hydrolyze alpha-L-arabinofuranosyl-(1-&gt;6)-alpha-D-glucopyranosyl (Rc).</text>
</comment>
<evidence type="ECO:0000256" key="2">
    <source>
        <dbReference type="ARBA" id="ARBA00022801"/>
    </source>
</evidence>
<organism evidence="8 9">
    <name type="scientific">Amycolatopsis bartoniae</name>
    <dbReference type="NCBI Taxonomy" id="941986"/>
    <lineage>
        <taxon>Bacteria</taxon>
        <taxon>Bacillati</taxon>
        <taxon>Actinomycetota</taxon>
        <taxon>Actinomycetes</taxon>
        <taxon>Pseudonocardiales</taxon>
        <taxon>Pseudonocardiaceae</taxon>
        <taxon>Amycolatopsis</taxon>
    </lineage>
</organism>
<dbReference type="GO" id="GO:0008422">
    <property type="term" value="F:beta-glucosidase activity"/>
    <property type="evidence" value="ECO:0007669"/>
    <property type="project" value="UniProtKB-ARBA"/>
</dbReference>
<dbReference type="Proteomes" id="UP000658656">
    <property type="component" value="Unassembled WGS sequence"/>
</dbReference>
<keyword evidence="3" id="KW-0119">Carbohydrate metabolism</keyword>
<dbReference type="Gene3D" id="3.20.20.300">
    <property type="entry name" value="Glycoside hydrolase, family 3, N-terminal domain"/>
    <property type="match status" value="1"/>
</dbReference>
<dbReference type="PROSITE" id="PS00775">
    <property type="entry name" value="GLYCOSYL_HYDROL_F3"/>
    <property type="match status" value="1"/>
</dbReference>
<dbReference type="PRINTS" id="PR00133">
    <property type="entry name" value="GLHYDRLASE3"/>
</dbReference>
<dbReference type="RefSeq" id="WP_145936714.1">
    <property type="nucleotide sequence ID" value="NZ_BNAV01000017.1"/>
</dbReference>
<evidence type="ECO:0000259" key="7">
    <source>
        <dbReference type="SMART" id="SM01217"/>
    </source>
</evidence>
<dbReference type="FunFam" id="3.20.20.300:FF:000011">
    <property type="entry name" value="Glycosyl hydrolase"/>
    <property type="match status" value="1"/>
</dbReference>
<dbReference type="Pfam" id="PF14310">
    <property type="entry name" value="Fn3-like"/>
    <property type="match status" value="1"/>
</dbReference>
<comment type="caution">
    <text evidence="8">The sequence shown here is derived from an EMBL/GenBank/DDBJ whole genome shotgun (WGS) entry which is preliminary data.</text>
</comment>
<protein>
    <recommendedName>
        <fullName evidence="5">Exo-alpha-(1-&gt;6)-L-arabinopyranosidase</fullName>
    </recommendedName>
</protein>
<dbReference type="GO" id="GO:0005975">
    <property type="term" value="P:carbohydrate metabolic process"/>
    <property type="evidence" value="ECO:0007669"/>
    <property type="project" value="InterPro"/>
</dbReference>
<dbReference type="InterPro" id="IPR036962">
    <property type="entry name" value="Glyco_hydro_3_N_sf"/>
</dbReference>
<dbReference type="FunFam" id="2.60.40.10:FF:000495">
    <property type="entry name" value="Periplasmic beta-glucosidase"/>
    <property type="match status" value="1"/>
</dbReference>
<evidence type="ECO:0000256" key="3">
    <source>
        <dbReference type="ARBA" id="ARBA00023277"/>
    </source>
</evidence>
<keyword evidence="9" id="KW-1185">Reference proteome</keyword>
<proteinExistence type="inferred from homology"/>
<dbReference type="OrthoDB" id="9803863at2"/>
<sequence>MTRWQDPSLSPDERAEALRAEMTLEEKVAQLGSAWPGNDQLNGNVAPMQDVFARGGVPFEQVRADGIGHLTRVFGTAPVSVAEGVARIVALQREIVEETRLGVPAIVHEECLTGFTTLGATVYPAALAWAATFDPELVERMSTAIAEDMRAVGVHQGLSPVLDVVRDYRWGRVEETLGEDPYLVGTLGAAYVRGLEKTGIVATLKHFAGYSASRAARNHAPVSIGPRELRDVILPPFEMSIRDGGARSVMNAYVDLDGVPVGAHRGLLTGILRDEWGFDGVVVSDYWAIAFLKSMHRVADTVGSAGALALAAGIDVELPDTLCYGKELIELVRSGEVPEDLVDRAVHRLLRQKAQLGLLDPDWTPAAEPVDLDSPRNRALAREIAEKSVVLLANDGVLPLSARRIAVVGPCADDPLAFLGCYSYPNHVLQRFPEFGIGVEVPSFVDSLRQELPDAEISLHQGCPIREEDRSGFAAAVEAAAAADVCVAVVGDRAGLFGEGTSGEGCDAEDLSLPGVQDELVAALLATGKPVVVVVVSGRPYALGRHASAAALVQAFMPGEEGGSALAGVLSGRVNPSGRLPVQVPCVAGGAPGTYLHPPLGGNSEGISNLDPTPLFPFGHGISYTAYEYSDLSLSTAEIPADGALSISVSVRNAGERAGEETVQLYLHDVQAQVTRPVLALAGFARVPLAAGEQRRVTFELHADRTSFTGLDLRRIVEPGTVEVFVGRSAADLPCAGSFEITGRVREVGPYPVLTTPVELS</sequence>
<gene>
    <name evidence="8" type="ORF">GCM10017566_67870</name>
</gene>
<keyword evidence="2 6" id="KW-0378">Hydrolase</keyword>
<dbReference type="InterPro" id="IPR019800">
    <property type="entry name" value="Glyco_hydro_3_AS"/>
</dbReference>
<dbReference type="InterPro" id="IPR002772">
    <property type="entry name" value="Glyco_hydro_3_C"/>
</dbReference>
<dbReference type="Gene3D" id="3.40.50.1700">
    <property type="entry name" value="Glycoside hydrolase family 3 C-terminal domain"/>
    <property type="match status" value="1"/>
</dbReference>
<evidence type="ECO:0000313" key="8">
    <source>
        <dbReference type="EMBL" id="GHF84267.1"/>
    </source>
</evidence>
<dbReference type="InterPro" id="IPR026891">
    <property type="entry name" value="Fn3-like"/>
</dbReference>
<dbReference type="InterPro" id="IPR001764">
    <property type="entry name" value="Glyco_hydro_3_N"/>
</dbReference>
<evidence type="ECO:0000256" key="5">
    <source>
        <dbReference type="ARBA" id="ARBA00074219"/>
    </source>
</evidence>
<dbReference type="Pfam" id="PF01915">
    <property type="entry name" value="Glyco_hydro_3_C"/>
    <property type="match status" value="1"/>
</dbReference>
<evidence type="ECO:0000256" key="1">
    <source>
        <dbReference type="ARBA" id="ARBA00005336"/>
    </source>
</evidence>
<keyword evidence="6" id="KW-0326">Glycosidase</keyword>
<dbReference type="AlphaFoldDB" id="A0A8H9MF78"/>
<evidence type="ECO:0000256" key="6">
    <source>
        <dbReference type="RuleBase" id="RU361161"/>
    </source>
</evidence>
<dbReference type="PANTHER" id="PTHR42715">
    <property type="entry name" value="BETA-GLUCOSIDASE"/>
    <property type="match status" value="1"/>
</dbReference>
<comment type="similarity">
    <text evidence="1 6">Belongs to the glycosyl hydrolase 3 family.</text>
</comment>
<reference evidence="8" key="2">
    <citation type="submission" date="2020-09" db="EMBL/GenBank/DDBJ databases">
        <authorList>
            <person name="Sun Q."/>
            <person name="Zhou Y."/>
        </authorList>
    </citation>
    <scope>NUCLEOTIDE SEQUENCE</scope>
    <source>
        <strain evidence="8">CGMCC 4.7679</strain>
    </source>
</reference>
<dbReference type="SUPFAM" id="SSF52279">
    <property type="entry name" value="Beta-D-glucan exohydrolase, C-terminal domain"/>
    <property type="match status" value="1"/>
</dbReference>
<dbReference type="PANTHER" id="PTHR42715:SF10">
    <property type="entry name" value="BETA-GLUCOSIDASE"/>
    <property type="match status" value="1"/>
</dbReference>
<feature type="domain" description="Fibronectin type III-like" evidence="7">
    <location>
        <begin position="661"/>
        <end position="730"/>
    </location>
</feature>
<evidence type="ECO:0000313" key="9">
    <source>
        <dbReference type="Proteomes" id="UP000658656"/>
    </source>
</evidence>
<dbReference type="Pfam" id="PF00933">
    <property type="entry name" value="Glyco_hydro_3"/>
    <property type="match status" value="1"/>
</dbReference>
<accession>A0A8H9MF78</accession>
<name>A0A8H9MF78_9PSEU</name>
<reference evidence="8" key="1">
    <citation type="journal article" date="2014" name="Int. J. Syst. Evol. Microbiol.">
        <title>Complete genome sequence of Corynebacterium casei LMG S-19264T (=DSM 44701T), isolated from a smear-ripened cheese.</title>
        <authorList>
            <consortium name="US DOE Joint Genome Institute (JGI-PGF)"/>
            <person name="Walter F."/>
            <person name="Albersmeier A."/>
            <person name="Kalinowski J."/>
            <person name="Ruckert C."/>
        </authorList>
    </citation>
    <scope>NUCLEOTIDE SEQUENCE</scope>
    <source>
        <strain evidence="8">CGMCC 4.7679</strain>
    </source>
</reference>
<evidence type="ECO:0000256" key="4">
    <source>
        <dbReference type="ARBA" id="ARBA00058905"/>
    </source>
</evidence>
<dbReference type="SMART" id="SM01217">
    <property type="entry name" value="Fn3_like"/>
    <property type="match status" value="1"/>
</dbReference>
<dbReference type="SUPFAM" id="SSF51445">
    <property type="entry name" value="(Trans)glycosidases"/>
    <property type="match status" value="1"/>
</dbReference>
<dbReference type="Gene3D" id="2.60.40.10">
    <property type="entry name" value="Immunoglobulins"/>
    <property type="match status" value="1"/>
</dbReference>
<dbReference type="InterPro" id="IPR036881">
    <property type="entry name" value="Glyco_hydro_3_C_sf"/>
</dbReference>
<dbReference type="InterPro" id="IPR013783">
    <property type="entry name" value="Ig-like_fold"/>
</dbReference>
<dbReference type="InterPro" id="IPR017853">
    <property type="entry name" value="GH"/>
</dbReference>
<dbReference type="InterPro" id="IPR050288">
    <property type="entry name" value="Cellulose_deg_GH3"/>
</dbReference>